<dbReference type="Gene3D" id="4.10.640.10">
    <property type="entry name" value="Ribosomal protein S18"/>
    <property type="match status" value="1"/>
</dbReference>
<name>A0AAE0N7P5_9PEZI</name>
<evidence type="ECO:0000256" key="1">
    <source>
        <dbReference type="ARBA" id="ARBA00005589"/>
    </source>
</evidence>
<dbReference type="PANTHER" id="PTHR13479:SF40">
    <property type="entry name" value="SMALL RIBOSOMAL SUBUNIT PROTEIN BS18M"/>
    <property type="match status" value="1"/>
</dbReference>
<comment type="caution">
    <text evidence="6">The sequence shown here is derived from an EMBL/GenBank/DDBJ whole genome shotgun (WGS) entry which is preliminary data.</text>
</comment>
<reference evidence="6" key="1">
    <citation type="journal article" date="2023" name="Mol. Phylogenet. Evol.">
        <title>Genome-scale phylogeny and comparative genomics of the fungal order Sordariales.</title>
        <authorList>
            <person name="Hensen N."/>
            <person name="Bonometti L."/>
            <person name="Westerberg I."/>
            <person name="Brannstrom I.O."/>
            <person name="Guillou S."/>
            <person name="Cros-Aarteil S."/>
            <person name="Calhoun S."/>
            <person name="Haridas S."/>
            <person name="Kuo A."/>
            <person name="Mondo S."/>
            <person name="Pangilinan J."/>
            <person name="Riley R."/>
            <person name="LaButti K."/>
            <person name="Andreopoulos B."/>
            <person name="Lipzen A."/>
            <person name="Chen C."/>
            <person name="Yan M."/>
            <person name="Daum C."/>
            <person name="Ng V."/>
            <person name="Clum A."/>
            <person name="Steindorff A."/>
            <person name="Ohm R.A."/>
            <person name="Martin F."/>
            <person name="Silar P."/>
            <person name="Natvig D.O."/>
            <person name="Lalanne C."/>
            <person name="Gautier V."/>
            <person name="Ament-Velasquez S.L."/>
            <person name="Kruys A."/>
            <person name="Hutchinson M.I."/>
            <person name="Powell A.J."/>
            <person name="Barry K."/>
            <person name="Miller A.N."/>
            <person name="Grigoriev I.V."/>
            <person name="Debuchy R."/>
            <person name="Gladieux P."/>
            <person name="Hiltunen Thoren M."/>
            <person name="Johannesson H."/>
        </authorList>
    </citation>
    <scope>NUCLEOTIDE SEQUENCE</scope>
    <source>
        <strain evidence="6">CBS 958.72</strain>
    </source>
</reference>
<proteinExistence type="inferred from homology"/>
<dbReference type="SUPFAM" id="SSF46911">
    <property type="entry name" value="Ribosomal protein S18"/>
    <property type="match status" value="1"/>
</dbReference>
<evidence type="ECO:0000256" key="3">
    <source>
        <dbReference type="ARBA" id="ARBA00023274"/>
    </source>
</evidence>
<dbReference type="GO" id="GO:0070181">
    <property type="term" value="F:small ribosomal subunit rRNA binding"/>
    <property type="evidence" value="ECO:0007669"/>
    <property type="project" value="TreeGrafter"/>
</dbReference>
<evidence type="ECO:0000313" key="6">
    <source>
        <dbReference type="EMBL" id="KAK3373335.1"/>
    </source>
</evidence>
<protein>
    <recommendedName>
        <fullName evidence="4">Small ribosomal subunit protein bS18m</fullName>
    </recommendedName>
</protein>
<feature type="compositionally biased region" description="Low complexity" evidence="5">
    <location>
        <begin position="71"/>
        <end position="88"/>
    </location>
</feature>
<dbReference type="EMBL" id="JAULSN010000004">
    <property type="protein sequence ID" value="KAK3373335.1"/>
    <property type="molecule type" value="Genomic_DNA"/>
</dbReference>
<gene>
    <name evidence="6" type="ORF">B0T24DRAFT_622844</name>
</gene>
<evidence type="ECO:0000256" key="5">
    <source>
        <dbReference type="SAM" id="MobiDB-lite"/>
    </source>
</evidence>
<dbReference type="InterPro" id="IPR001648">
    <property type="entry name" value="Ribosomal_bS18"/>
</dbReference>
<reference evidence="6" key="2">
    <citation type="submission" date="2023-06" db="EMBL/GenBank/DDBJ databases">
        <authorList>
            <consortium name="Lawrence Berkeley National Laboratory"/>
            <person name="Haridas S."/>
            <person name="Hensen N."/>
            <person name="Bonometti L."/>
            <person name="Westerberg I."/>
            <person name="Brannstrom I.O."/>
            <person name="Guillou S."/>
            <person name="Cros-Aarteil S."/>
            <person name="Calhoun S."/>
            <person name="Kuo A."/>
            <person name="Mondo S."/>
            <person name="Pangilinan J."/>
            <person name="Riley R."/>
            <person name="Labutti K."/>
            <person name="Andreopoulos B."/>
            <person name="Lipzen A."/>
            <person name="Chen C."/>
            <person name="Yanf M."/>
            <person name="Daum C."/>
            <person name="Ng V."/>
            <person name="Clum A."/>
            <person name="Steindorff A."/>
            <person name="Ohm R."/>
            <person name="Martin F."/>
            <person name="Silar P."/>
            <person name="Natvig D."/>
            <person name="Lalanne C."/>
            <person name="Gautier V."/>
            <person name="Ament-Velasquez S.L."/>
            <person name="Kruys A."/>
            <person name="Hutchinson M.I."/>
            <person name="Powell A.J."/>
            <person name="Barry K."/>
            <person name="Miller A.N."/>
            <person name="Grigoriev I.V."/>
            <person name="Debuchy R."/>
            <person name="Gladieux P."/>
            <person name="Thoren M.H."/>
            <person name="Johannesson H."/>
        </authorList>
    </citation>
    <scope>NUCLEOTIDE SEQUENCE</scope>
    <source>
        <strain evidence="6">CBS 958.72</strain>
    </source>
</reference>
<dbReference type="FunFam" id="4.10.640.10:FF:000013">
    <property type="entry name" value="37S ribosomal protein S18"/>
    <property type="match status" value="1"/>
</dbReference>
<dbReference type="GO" id="GO:0032543">
    <property type="term" value="P:mitochondrial translation"/>
    <property type="evidence" value="ECO:0007669"/>
    <property type="project" value="TreeGrafter"/>
</dbReference>
<evidence type="ECO:0000313" key="7">
    <source>
        <dbReference type="Proteomes" id="UP001287356"/>
    </source>
</evidence>
<keyword evidence="2" id="KW-0689">Ribosomal protein</keyword>
<organism evidence="6 7">
    <name type="scientific">Lasiosphaeria ovina</name>
    <dbReference type="NCBI Taxonomy" id="92902"/>
    <lineage>
        <taxon>Eukaryota</taxon>
        <taxon>Fungi</taxon>
        <taxon>Dikarya</taxon>
        <taxon>Ascomycota</taxon>
        <taxon>Pezizomycotina</taxon>
        <taxon>Sordariomycetes</taxon>
        <taxon>Sordariomycetidae</taxon>
        <taxon>Sordariales</taxon>
        <taxon>Lasiosphaeriaceae</taxon>
        <taxon>Lasiosphaeria</taxon>
    </lineage>
</organism>
<evidence type="ECO:0000256" key="2">
    <source>
        <dbReference type="ARBA" id="ARBA00022980"/>
    </source>
</evidence>
<keyword evidence="3" id="KW-0687">Ribonucleoprotein</keyword>
<dbReference type="InterPro" id="IPR036870">
    <property type="entry name" value="Ribosomal_bS18_sf"/>
</dbReference>
<sequence length="300" mass="32159">MSSSCRQWASSALRQCQRQQQHQSTGLLSQLQRQTAAAATTPVPSPQRVQKLLFSTSSPSLISLPGRGHRQSLLSGSRGSDSGAGASSAINEGLSSLLSSDKRAPAKGGAEADMISMLVDGAMRSSKRLESGSPASSAASDGAGGGINATNWIGAVAGSKTERHSMRDSKAYADSEAFLRLMPRRWRAGDVYAPKDLGSASQKKYANVQRPRGDIFDILNINPLDNYKNFSLISEFMTSAGRIRPATETGLRAVNQRRMAKAIRRAVGMGLHPSVHRHPELLKKTVLQARGSRRTAALYQ</sequence>
<feature type="region of interest" description="Disordered" evidence="5">
    <location>
        <begin position="60"/>
        <end position="88"/>
    </location>
</feature>
<dbReference type="PANTHER" id="PTHR13479">
    <property type="entry name" value="30S RIBOSOMAL PROTEIN S18"/>
    <property type="match status" value="1"/>
</dbReference>
<keyword evidence="7" id="KW-1185">Reference proteome</keyword>
<dbReference type="AlphaFoldDB" id="A0AAE0N7P5"/>
<dbReference type="GO" id="GO:0005763">
    <property type="term" value="C:mitochondrial small ribosomal subunit"/>
    <property type="evidence" value="ECO:0007669"/>
    <property type="project" value="TreeGrafter"/>
</dbReference>
<dbReference type="Pfam" id="PF01084">
    <property type="entry name" value="Ribosomal_S18"/>
    <property type="match status" value="1"/>
</dbReference>
<comment type="similarity">
    <text evidence="1">Belongs to the bacterial ribosomal protein bS18 family.</text>
</comment>
<evidence type="ECO:0000256" key="4">
    <source>
        <dbReference type="ARBA" id="ARBA00035264"/>
    </source>
</evidence>
<dbReference type="GO" id="GO:0003735">
    <property type="term" value="F:structural constituent of ribosome"/>
    <property type="evidence" value="ECO:0007669"/>
    <property type="project" value="InterPro"/>
</dbReference>
<accession>A0AAE0N7P5</accession>
<dbReference type="Proteomes" id="UP001287356">
    <property type="component" value="Unassembled WGS sequence"/>
</dbReference>